<sequence>MWRPFVWVLRESILELIRAKEGESLEEIPKNKENDLKEHVFYVYTFPRKVGVRNLAQGMNVILQMTMILLIFGVNDVTLYINPRCIFFPEASEGVVYFGFVAFHVTRLYGPKLWVFDPYGLSGRIQYL</sequence>
<dbReference type="InterPro" id="IPR000932">
    <property type="entry name" value="PS_antenna-like"/>
</dbReference>
<keyword evidence="2" id="KW-1185">Reference proteome</keyword>
<evidence type="ECO:0000313" key="2">
    <source>
        <dbReference type="Proteomes" id="UP000257109"/>
    </source>
</evidence>
<accession>A0A371E800</accession>
<dbReference type="GO" id="GO:0016168">
    <property type="term" value="F:chlorophyll binding"/>
    <property type="evidence" value="ECO:0007669"/>
    <property type="project" value="InterPro"/>
</dbReference>
<gene>
    <name evidence="1" type="primary">psbB</name>
    <name evidence="1" type="ORF">CR513_59570</name>
</gene>
<dbReference type="AlphaFoldDB" id="A0A371E800"/>
<dbReference type="EMBL" id="QJKJ01015670">
    <property type="protein sequence ID" value="RDX62129.1"/>
    <property type="molecule type" value="Genomic_DNA"/>
</dbReference>
<dbReference type="GO" id="GO:0009521">
    <property type="term" value="C:photosystem"/>
    <property type="evidence" value="ECO:0007669"/>
    <property type="project" value="InterPro"/>
</dbReference>
<dbReference type="GO" id="GO:0009767">
    <property type="term" value="P:photosynthetic electron transport chain"/>
    <property type="evidence" value="ECO:0007669"/>
    <property type="project" value="InterPro"/>
</dbReference>
<feature type="non-terminal residue" evidence="1">
    <location>
        <position position="1"/>
    </location>
</feature>
<dbReference type="STRING" id="157652.A0A371E800"/>
<protein>
    <submittedName>
        <fullName evidence="1">Photosystem II CP47 reaction center protein</fullName>
    </submittedName>
</protein>
<dbReference type="Proteomes" id="UP000257109">
    <property type="component" value="Unassembled WGS sequence"/>
</dbReference>
<name>A0A371E800_MUCPR</name>
<evidence type="ECO:0000313" key="1">
    <source>
        <dbReference type="EMBL" id="RDX62129.1"/>
    </source>
</evidence>
<dbReference type="Pfam" id="PF00421">
    <property type="entry name" value="PSII"/>
    <property type="match status" value="1"/>
</dbReference>
<proteinExistence type="predicted"/>
<organism evidence="1 2">
    <name type="scientific">Mucuna pruriens</name>
    <name type="common">Velvet bean</name>
    <name type="synonym">Dolichos pruriens</name>
    <dbReference type="NCBI Taxonomy" id="157652"/>
    <lineage>
        <taxon>Eukaryota</taxon>
        <taxon>Viridiplantae</taxon>
        <taxon>Streptophyta</taxon>
        <taxon>Embryophyta</taxon>
        <taxon>Tracheophyta</taxon>
        <taxon>Spermatophyta</taxon>
        <taxon>Magnoliopsida</taxon>
        <taxon>eudicotyledons</taxon>
        <taxon>Gunneridae</taxon>
        <taxon>Pentapetalae</taxon>
        <taxon>rosids</taxon>
        <taxon>fabids</taxon>
        <taxon>Fabales</taxon>
        <taxon>Fabaceae</taxon>
        <taxon>Papilionoideae</taxon>
        <taxon>50 kb inversion clade</taxon>
        <taxon>NPAAA clade</taxon>
        <taxon>indigoferoid/millettioid clade</taxon>
        <taxon>Phaseoleae</taxon>
        <taxon>Mucuna</taxon>
    </lineage>
</organism>
<reference evidence="1" key="1">
    <citation type="submission" date="2018-05" db="EMBL/GenBank/DDBJ databases">
        <title>Draft genome of Mucuna pruriens seed.</title>
        <authorList>
            <person name="Nnadi N.E."/>
            <person name="Vos R."/>
            <person name="Hasami M.H."/>
            <person name="Devisetty U.K."/>
            <person name="Aguiy J.C."/>
        </authorList>
    </citation>
    <scope>NUCLEOTIDE SEQUENCE [LARGE SCALE GENOMIC DNA]</scope>
    <source>
        <strain evidence="1">JCA_2017</strain>
    </source>
</reference>
<comment type="caution">
    <text evidence="1">The sequence shown here is derived from an EMBL/GenBank/DDBJ whole genome shotgun (WGS) entry which is preliminary data.</text>
</comment>
<dbReference type="OrthoDB" id="1843540at2759"/>